<comment type="caution">
    <text evidence="2">The sequence shown here is derived from an EMBL/GenBank/DDBJ whole genome shotgun (WGS) entry which is preliminary data.</text>
</comment>
<organism evidence="2 3">
    <name type="scientific">Duganella radicis</name>
    <dbReference type="NCBI Taxonomy" id="551988"/>
    <lineage>
        <taxon>Bacteria</taxon>
        <taxon>Pseudomonadati</taxon>
        <taxon>Pseudomonadota</taxon>
        <taxon>Betaproteobacteria</taxon>
        <taxon>Burkholderiales</taxon>
        <taxon>Oxalobacteraceae</taxon>
        <taxon>Telluria group</taxon>
        <taxon>Duganella</taxon>
    </lineage>
</organism>
<protein>
    <recommendedName>
        <fullName evidence="4">MFS transporter</fullName>
    </recommendedName>
</protein>
<evidence type="ECO:0000256" key="1">
    <source>
        <dbReference type="SAM" id="Phobius"/>
    </source>
</evidence>
<evidence type="ECO:0000313" key="3">
    <source>
        <dbReference type="Proteomes" id="UP000475582"/>
    </source>
</evidence>
<proteinExistence type="predicted"/>
<evidence type="ECO:0000313" key="2">
    <source>
        <dbReference type="EMBL" id="MTV37748.1"/>
    </source>
</evidence>
<keyword evidence="3" id="KW-1185">Reference proteome</keyword>
<feature type="transmembrane region" description="Helical" evidence="1">
    <location>
        <begin position="103"/>
        <end position="122"/>
    </location>
</feature>
<keyword evidence="1" id="KW-1133">Transmembrane helix</keyword>
<keyword evidence="1" id="KW-0812">Transmembrane</keyword>
<evidence type="ECO:0008006" key="4">
    <source>
        <dbReference type="Google" id="ProtNLM"/>
    </source>
</evidence>
<feature type="transmembrane region" description="Helical" evidence="1">
    <location>
        <begin position="77"/>
        <end position="97"/>
    </location>
</feature>
<dbReference type="EMBL" id="WNKY01000007">
    <property type="protein sequence ID" value="MTV37748.1"/>
    <property type="molecule type" value="Genomic_DNA"/>
</dbReference>
<dbReference type="AlphaFoldDB" id="A0A6L6PF82"/>
<sequence length="127" mass="13250">MFYADSPASLSRFHALFSIGGFTGSAFMTLLLSRHVTILHSTVLCACLMAAAMLFATPRLLQGSGKKEGSLFVLPRGLVLVITGILAGPAGIGFVAKTVGLPAAFWMLAGLLALVPIFANVVTANRQ</sequence>
<dbReference type="OrthoDB" id="9810941at2"/>
<accession>A0A6L6PF82</accession>
<dbReference type="Proteomes" id="UP000475582">
    <property type="component" value="Unassembled WGS sequence"/>
</dbReference>
<feature type="transmembrane region" description="Helical" evidence="1">
    <location>
        <begin position="12"/>
        <end position="32"/>
    </location>
</feature>
<gene>
    <name evidence="2" type="ORF">GM676_09135</name>
</gene>
<name>A0A6L6PF82_9BURK</name>
<dbReference type="RefSeq" id="WP_155463220.1">
    <property type="nucleotide sequence ID" value="NZ_WNKY01000007.1"/>
</dbReference>
<feature type="transmembrane region" description="Helical" evidence="1">
    <location>
        <begin position="38"/>
        <end position="56"/>
    </location>
</feature>
<keyword evidence="1" id="KW-0472">Membrane</keyword>
<reference evidence="2 3" key="1">
    <citation type="submission" date="2019-11" db="EMBL/GenBank/DDBJ databases">
        <title>Type strains purchased from KCTC, JCM and DSMZ.</title>
        <authorList>
            <person name="Lu H."/>
        </authorList>
    </citation>
    <scope>NUCLEOTIDE SEQUENCE [LARGE SCALE GENOMIC DNA]</scope>
    <source>
        <strain evidence="2 3">KCTC 22382</strain>
    </source>
</reference>